<dbReference type="AlphaFoldDB" id="A0A9Q0KS40"/>
<evidence type="ECO:0000256" key="2">
    <source>
        <dbReference type="PROSITE-ProRule" id="PRU00708"/>
    </source>
</evidence>
<accession>A0A9Q0KS40</accession>
<feature type="repeat" description="PPR" evidence="2">
    <location>
        <begin position="603"/>
        <end position="637"/>
    </location>
</feature>
<sequence length="1001" mass="113607">MEILLGNGRMGISSLDRNGFPRSQCSSLHGFAIYAKPMFGVSIKTKKVSYIWNFCLKSSNCRITKAVLKGESKDSVNDGLLQKELAFKPTFDDYLKAMESVRTVREKYRIKDANGHHSKKGSRANDLQRSPVLDGNEEKLNLGGSEVHSHRSENAISKEGDELPERIRQGSGSESQGRGNLGYIKRGNRGLKNHSKSDVVGMEDVTKTHPLSQNKLDDRTSDANSKVGRALNGDGDKRKLGKTNGRWMRNQAISIENNFGEFGFNRMVDSKGKSKAVKQLSGNAVLRHQELGLKESSIKVHKKQLNQNSKGNSENVFNEVLSKKLVSKSKVGSKLEHSEAANVKLEEMRPTGNQLQFVLDDNAFETEKIRSGSSVTRQSLSRYQTRAEDTGYKSSRKNFRLTNRSNSSSHIVDDSDLEFERAAFKSFEVFTDVKDRPRVLRMEMEERIQKLAKWLNATDINLPEWVFSKMMHSAKIRYSDHSILRVIQILGSLGNWRRVLQVIEWLQSRERFKSHKLRYIYTTALDVLGKAKRPVEALNVFRAMRNQLSSYPDLAAYHCIAITLGQAGHIKELFDVIDFMRLPPEKKFKTGMLQKWDPRLEPDDVVFNAVLNACVQRKQWEGAFWVLQQLKQQGVKISSTTYGLVMEVMFACGKYNLVHEFFRKVEKSSIPNALNYKVLVNTLWREGKTDEAVLAVQGMERQGVVGSASLYYDLARCLCSAGRCQEALMQIDKICKVANKPLVVTYTGLIQACLDSGSVQNGAYIFKEMQKFCSPNLVTCNIMLKAYKESGMFEDAKDLFLKMSANVNHIKTNGDYRGRVIPDNHTFNTMLDACAAKKKWDDLEYVYQQMLRHGYVFNAKCHLGNIMEACRAGKGELVEMTWKLLVQRDEVPPPAIIKERFCMKLEEGNYAAAITCITSHQTSDVHAFSKKTWLNLFRANAHRFQEDTVVTLMHELSILIAGNEYPQPTLQKLIISCREFVKDHVTDDINTRQNVRTPLPV</sequence>
<dbReference type="PANTHER" id="PTHR46935">
    <property type="entry name" value="OS01G0674700 PROTEIN"/>
    <property type="match status" value="1"/>
</dbReference>
<protein>
    <recommendedName>
        <fullName evidence="6">Pentatricopeptide repeat-containing protein</fullName>
    </recommendedName>
</protein>
<keyword evidence="1" id="KW-0677">Repeat</keyword>
<dbReference type="NCBIfam" id="TIGR00756">
    <property type="entry name" value="PPR"/>
    <property type="match status" value="3"/>
</dbReference>
<dbReference type="Gene3D" id="1.25.40.10">
    <property type="entry name" value="Tetratricopeptide repeat domain"/>
    <property type="match status" value="3"/>
</dbReference>
<feature type="compositionally biased region" description="Low complexity" evidence="3">
    <location>
        <begin position="169"/>
        <end position="178"/>
    </location>
</feature>
<evidence type="ECO:0000313" key="5">
    <source>
        <dbReference type="Proteomes" id="UP001141806"/>
    </source>
</evidence>
<comment type="caution">
    <text evidence="4">The sequence shown here is derived from an EMBL/GenBank/DDBJ whole genome shotgun (WGS) entry which is preliminary data.</text>
</comment>
<reference evidence="4" key="1">
    <citation type="journal article" date="2023" name="Plant J.">
        <title>The genome of the king protea, Protea cynaroides.</title>
        <authorList>
            <person name="Chang J."/>
            <person name="Duong T.A."/>
            <person name="Schoeman C."/>
            <person name="Ma X."/>
            <person name="Roodt D."/>
            <person name="Barker N."/>
            <person name="Li Z."/>
            <person name="Van de Peer Y."/>
            <person name="Mizrachi E."/>
        </authorList>
    </citation>
    <scope>NUCLEOTIDE SEQUENCE</scope>
    <source>
        <tissue evidence="4">Young leaves</tissue>
    </source>
</reference>
<keyword evidence="5" id="KW-1185">Reference proteome</keyword>
<dbReference type="EMBL" id="JAMYWD010000003">
    <property type="protein sequence ID" value="KAJ4975361.1"/>
    <property type="molecule type" value="Genomic_DNA"/>
</dbReference>
<dbReference type="SUPFAM" id="SSF48452">
    <property type="entry name" value="TPR-like"/>
    <property type="match status" value="1"/>
</dbReference>
<feature type="compositionally biased region" description="Basic and acidic residues" evidence="3">
    <location>
        <begin position="147"/>
        <end position="168"/>
    </location>
</feature>
<dbReference type="InterPro" id="IPR002885">
    <property type="entry name" value="PPR_rpt"/>
</dbReference>
<evidence type="ECO:0008006" key="6">
    <source>
        <dbReference type="Google" id="ProtNLM"/>
    </source>
</evidence>
<dbReference type="Pfam" id="PF13812">
    <property type="entry name" value="PPR_3"/>
    <property type="match status" value="2"/>
</dbReference>
<dbReference type="OrthoDB" id="1909155at2759"/>
<dbReference type="GO" id="GO:0009507">
    <property type="term" value="C:chloroplast"/>
    <property type="evidence" value="ECO:0007669"/>
    <property type="project" value="TreeGrafter"/>
</dbReference>
<dbReference type="Proteomes" id="UP001141806">
    <property type="component" value="Unassembled WGS sequence"/>
</dbReference>
<gene>
    <name evidence="4" type="ORF">NE237_000467</name>
</gene>
<dbReference type="GO" id="GO:0009658">
    <property type="term" value="P:chloroplast organization"/>
    <property type="evidence" value="ECO:0007669"/>
    <property type="project" value="InterPro"/>
</dbReference>
<dbReference type="PANTHER" id="PTHR46935:SF1">
    <property type="entry name" value="OS01G0674700 PROTEIN"/>
    <property type="match status" value="1"/>
</dbReference>
<dbReference type="FunFam" id="1.25.40.10:FF:000363">
    <property type="entry name" value="Pentatricopeptide repeat-containing protein"/>
    <property type="match status" value="1"/>
</dbReference>
<feature type="repeat" description="PPR" evidence="2">
    <location>
        <begin position="823"/>
        <end position="857"/>
    </location>
</feature>
<dbReference type="InterPro" id="IPR044645">
    <property type="entry name" value="DG1/EMB2279-like"/>
</dbReference>
<name>A0A9Q0KS40_9MAGN</name>
<evidence type="ECO:0000313" key="4">
    <source>
        <dbReference type="EMBL" id="KAJ4975361.1"/>
    </source>
</evidence>
<feature type="repeat" description="PPR" evidence="2">
    <location>
        <begin position="776"/>
        <end position="806"/>
    </location>
</feature>
<organism evidence="4 5">
    <name type="scientific">Protea cynaroides</name>
    <dbReference type="NCBI Taxonomy" id="273540"/>
    <lineage>
        <taxon>Eukaryota</taxon>
        <taxon>Viridiplantae</taxon>
        <taxon>Streptophyta</taxon>
        <taxon>Embryophyta</taxon>
        <taxon>Tracheophyta</taxon>
        <taxon>Spermatophyta</taxon>
        <taxon>Magnoliopsida</taxon>
        <taxon>Proteales</taxon>
        <taxon>Proteaceae</taxon>
        <taxon>Protea</taxon>
    </lineage>
</organism>
<proteinExistence type="predicted"/>
<evidence type="ECO:0000256" key="1">
    <source>
        <dbReference type="ARBA" id="ARBA00022737"/>
    </source>
</evidence>
<dbReference type="Pfam" id="PF01535">
    <property type="entry name" value="PPR"/>
    <property type="match status" value="2"/>
</dbReference>
<feature type="region of interest" description="Disordered" evidence="3">
    <location>
        <begin position="109"/>
        <end position="242"/>
    </location>
</feature>
<dbReference type="InterPro" id="IPR011990">
    <property type="entry name" value="TPR-like_helical_dom_sf"/>
</dbReference>
<dbReference type="PROSITE" id="PS51375">
    <property type="entry name" value="PPR"/>
    <property type="match status" value="3"/>
</dbReference>
<evidence type="ECO:0000256" key="3">
    <source>
        <dbReference type="SAM" id="MobiDB-lite"/>
    </source>
</evidence>